<dbReference type="GO" id="GO:0008271">
    <property type="term" value="F:secondary active sulfate transmembrane transporter activity"/>
    <property type="evidence" value="ECO:0007669"/>
    <property type="project" value="InterPro"/>
</dbReference>
<dbReference type="InterPro" id="IPR002645">
    <property type="entry name" value="STAS_dom"/>
</dbReference>
<accession>A0A9P4KF00</accession>
<dbReference type="PROSITE" id="PS50801">
    <property type="entry name" value="STAS"/>
    <property type="match status" value="1"/>
</dbReference>
<organism evidence="8 9">
    <name type="scientific">Lojkania enalia</name>
    <dbReference type="NCBI Taxonomy" id="147567"/>
    <lineage>
        <taxon>Eukaryota</taxon>
        <taxon>Fungi</taxon>
        <taxon>Dikarya</taxon>
        <taxon>Ascomycota</taxon>
        <taxon>Pezizomycotina</taxon>
        <taxon>Dothideomycetes</taxon>
        <taxon>Pleosporomycetidae</taxon>
        <taxon>Pleosporales</taxon>
        <taxon>Pleosporales incertae sedis</taxon>
        <taxon>Lojkania</taxon>
    </lineage>
</organism>
<feature type="transmembrane region" description="Helical" evidence="6">
    <location>
        <begin position="137"/>
        <end position="157"/>
    </location>
</feature>
<feature type="compositionally biased region" description="Basic and acidic residues" evidence="5">
    <location>
        <begin position="794"/>
        <end position="804"/>
    </location>
</feature>
<evidence type="ECO:0000313" key="9">
    <source>
        <dbReference type="Proteomes" id="UP000800093"/>
    </source>
</evidence>
<reference evidence="9" key="1">
    <citation type="journal article" date="2020" name="Stud. Mycol.">
        <title>101 Dothideomycetes genomes: A test case for predicting lifestyles and emergence of pathogens.</title>
        <authorList>
            <person name="Haridas S."/>
            <person name="Albert R."/>
            <person name="Binder M."/>
            <person name="Bloem J."/>
            <person name="LaButti K."/>
            <person name="Salamov A."/>
            <person name="Andreopoulos B."/>
            <person name="Baker S."/>
            <person name="Barry K."/>
            <person name="Bills G."/>
            <person name="Bluhm B."/>
            <person name="Cannon C."/>
            <person name="Castanera R."/>
            <person name="Culley D."/>
            <person name="Daum C."/>
            <person name="Ezra D."/>
            <person name="Gonzalez J."/>
            <person name="Henrissat B."/>
            <person name="Kuo A."/>
            <person name="Liang C."/>
            <person name="Lipzen A."/>
            <person name="Lutzoni F."/>
            <person name="Magnuson J."/>
            <person name="Mondo S."/>
            <person name="Nolan M."/>
            <person name="Ohm R."/>
            <person name="Pangilinan J."/>
            <person name="Park H.-J."/>
            <person name="Ramirez L."/>
            <person name="Alfaro M."/>
            <person name="Sun H."/>
            <person name="Tritt A."/>
            <person name="Yoshinaga Y."/>
            <person name="Zwiers L.-H."/>
            <person name="Turgeon B."/>
            <person name="Goodwin S."/>
            <person name="Spatafora J."/>
            <person name="Crous P."/>
            <person name="Grigoriev I."/>
        </authorList>
    </citation>
    <scope>NUCLEOTIDE SEQUENCE [LARGE SCALE GENOMIC DNA]</scope>
    <source>
        <strain evidence="9">CBS 304.66</strain>
    </source>
</reference>
<evidence type="ECO:0000256" key="4">
    <source>
        <dbReference type="ARBA" id="ARBA00023136"/>
    </source>
</evidence>
<feature type="region of interest" description="Disordered" evidence="5">
    <location>
        <begin position="794"/>
        <end position="814"/>
    </location>
</feature>
<dbReference type="NCBIfam" id="TIGR00815">
    <property type="entry name" value="sulP"/>
    <property type="match status" value="1"/>
</dbReference>
<comment type="caution">
    <text evidence="8">The sequence shown here is derived from an EMBL/GenBank/DDBJ whole genome shotgun (WGS) entry which is preliminary data.</text>
</comment>
<evidence type="ECO:0000256" key="1">
    <source>
        <dbReference type="ARBA" id="ARBA00004141"/>
    </source>
</evidence>
<dbReference type="OrthoDB" id="288203at2759"/>
<evidence type="ECO:0000256" key="2">
    <source>
        <dbReference type="ARBA" id="ARBA00022692"/>
    </source>
</evidence>
<dbReference type="InterPro" id="IPR001902">
    <property type="entry name" value="SLC26A/SulP_fam"/>
</dbReference>
<feature type="transmembrane region" description="Helical" evidence="6">
    <location>
        <begin position="89"/>
        <end position="109"/>
    </location>
</feature>
<evidence type="ECO:0000259" key="7">
    <source>
        <dbReference type="PROSITE" id="PS50801"/>
    </source>
</evidence>
<dbReference type="InterPro" id="IPR036513">
    <property type="entry name" value="STAS_dom_sf"/>
</dbReference>
<dbReference type="Pfam" id="PF00916">
    <property type="entry name" value="Sulfate_transp"/>
    <property type="match status" value="1"/>
</dbReference>
<feature type="compositionally biased region" description="Basic and acidic residues" evidence="5">
    <location>
        <begin position="724"/>
        <end position="746"/>
    </location>
</feature>
<dbReference type="PROSITE" id="PS01130">
    <property type="entry name" value="SLC26A"/>
    <property type="match status" value="1"/>
</dbReference>
<comment type="subcellular location">
    <subcellularLocation>
        <location evidence="1">Membrane</location>
        <topology evidence="1">Multi-pass membrane protein</topology>
    </subcellularLocation>
</comment>
<dbReference type="InterPro" id="IPR011547">
    <property type="entry name" value="SLC26A/SulP_dom"/>
</dbReference>
<keyword evidence="9" id="KW-1185">Reference proteome</keyword>
<feature type="transmembrane region" description="Helical" evidence="6">
    <location>
        <begin position="169"/>
        <end position="191"/>
    </location>
</feature>
<evidence type="ECO:0000256" key="3">
    <source>
        <dbReference type="ARBA" id="ARBA00022989"/>
    </source>
</evidence>
<name>A0A9P4KF00_9PLEO</name>
<feature type="region of interest" description="Disordered" evidence="5">
    <location>
        <begin position="724"/>
        <end position="770"/>
    </location>
</feature>
<gene>
    <name evidence="8" type="ORF">CC78DRAFT_80175</name>
</gene>
<evidence type="ECO:0000256" key="5">
    <source>
        <dbReference type="SAM" id="MobiDB-lite"/>
    </source>
</evidence>
<dbReference type="EMBL" id="ML986591">
    <property type="protein sequence ID" value="KAF2267473.1"/>
    <property type="molecule type" value="Genomic_DNA"/>
</dbReference>
<protein>
    <submittedName>
        <fullName evidence="8">Sulfate permease</fullName>
    </submittedName>
</protein>
<dbReference type="Proteomes" id="UP000800093">
    <property type="component" value="Unassembled WGS sequence"/>
</dbReference>
<dbReference type="InterPro" id="IPR018045">
    <property type="entry name" value="S04_transporter_CS"/>
</dbReference>
<feature type="transmembrane region" description="Helical" evidence="6">
    <location>
        <begin position="413"/>
        <end position="429"/>
    </location>
</feature>
<evidence type="ECO:0000256" key="6">
    <source>
        <dbReference type="SAM" id="Phobius"/>
    </source>
</evidence>
<dbReference type="CDD" id="cd07042">
    <property type="entry name" value="STAS_SulP_like_sulfate_transporter"/>
    <property type="match status" value="1"/>
</dbReference>
<feature type="domain" description="STAS" evidence="7">
    <location>
        <begin position="570"/>
        <end position="695"/>
    </location>
</feature>
<proteinExistence type="predicted"/>
<keyword evidence="4 6" id="KW-0472">Membrane</keyword>
<feature type="transmembrane region" description="Helical" evidence="6">
    <location>
        <begin position="203"/>
        <end position="227"/>
    </location>
</feature>
<dbReference type="PANTHER" id="PTHR11814">
    <property type="entry name" value="SULFATE TRANSPORTER"/>
    <property type="match status" value="1"/>
</dbReference>
<sequence>MNPNKLSTVVARKVFHTDSHKRPQGEQEALENLAKEAIVTPYIEEEPTIKEWVWSLRPTRQSSLQYVSTLFPFTTWIPRYNWHWMLGDVIAGLTVGLVVVPQAMAYALLANLTPEYGLYTSFVGAAVYWLFGTSKDIVIGTTAVGSLLVGGVINTIEHDKPGEYTREEIAKGLSFLSGLILIFLGLFRLGWLIELIPYVPISAFVTAASFTIIGTQLPVALGIRGINTREAPYKVYINLFKGLPRTQLDAAIGLTSIVLLFILRDVFAKLEVRQPARKRLWAMLSSMRLTFTILLYTFISWIVHRSLPRGEHRFRLVGDIEAGFKHAGPPPISGELFGLVAPELPAMIIILIIEHIAIAKNFGRQYGYTIIPSQEILAQGASNALGVFVGGYACTGSFGASAVLTKAGVRTPLAGLFSAMILVLALYALTAVFYYIPMAALAGLIIHAVSNLFTPPSALYKYWKLSPFELLIWIVGILMALFQGLETSIYVTIALSFALLLVRMAKSEGDFLGTVKVQRVVHRTGKEEAVFQTPNSATDDMEKEKEREVFLPVEKKDSPNPRIDVAAPYPGVFIYRFNEAFNYVNKAHHLDHLASYVMAHTRRTRPDDGVPLKDRLWSDAIPKPSQSPSTTNPLPLLRAVILDCSSINNLDITSIQGLIDARNSLDKYAAPEIVEWHFANLQNRWTRRALATAGFGYPVSQGSDTPGNWCPAYSVASSLAGATEEDKRVAGVREREVEGRDEERRRSGSKKVGGDEDGDGECEINEKVGMEPVHGVDRPFFHIDLVDAVDTAVRDARRKDESAVADRSTNGTSN</sequence>
<dbReference type="Gene3D" id="3.30.750.24">
    <property type="entry name" value="STAS domain"/>
    <property type="match status" value="1"/>
</dbReference>
<keyword evidence="3 6" id="KW-1133">Transmembrane helix</keyword>
<keyword evidence="2 6" id="KW-0812">Transmembrane</keyword>
<dbReference type="AlphaFoldDB" id="A0A9P4KF00"/>
<evidence type="ECO:0000313" key="8">
    <source>
        <dbReference type="EMBL" id="KAF2267473.1"/>
    </source>
</evidence>
<dbReference type="GO" id="GO:0016020">
    <property type="term" value="C:membrane"/>
    <property type="evidence" value="ECO:0007669"/>
    <property type="project" value="UniProtKB-SubCell"/>
</dbReference>
<feature type="transmembrane region" description="Helical" evidence="6">
    <location>
        <begin position="435"/>
        <end position="453"/>
    </location>
</feature>
<feature type="transmembrane region" description="Helical" evidence="6">
    <location>
        <begin position="280"/>
        <end position="303"/>
    </location>
</feature>